<comment type="caution">
    <text evidence="1">The sequence shown here is derived from an EMBL/GenBank/DDBJ whole genome shotgun (WGS) entry which is preliminary data.</text>
</comment>
<reference evidence="1 2" key="1">
    <citation type="journal article" date="2022" name="bioRxiv">
        <title>Genomics of Preaxostyla Flagellates Illuminates Evolutionary Transitions and the Path Towards Mitochondrial Loss.</title>
        <authorList>
            <person name="Novak L.V.F."/>
            <person name="Treitli S.C."/>
            <person name="Pyrih J."/>
            <person name="Halakuc P."/>
            <person name="Pipaliya S.V."/>
            <person name="Vacek V."/>
            <person name="Brzon O."/>
            <person name="Soukal P."/>
            <person name="Eme L."/>
            <person name="Dacks J.B."/>
            <person name="Karnkowska A."/>
            <person name="Elias M."/>
            <person name="Hampl V."/>
        </authorList>
    </citation>
    <scope>NUCLEOTIDE SEQUENCE [LARGE SCALE GENOMIC DNA]</scope>
    <source>
        <strain evidence="1">NAU3</strain>
        <tissue evidence="1">Gut</tissue>
    </source>
</reference>
<keyword evidence="2" id="KW-1185">Reference proteome</keyword>
<organism evidence="1 2">
    <name type="scientific">Blattamonas nauphoetae</name>
    <dbReference type="NCBI Taxonomy" id="2049346"/>
    <lineage>
        <taxon>Eukaryota</taxon>
        <taxon>Metamonada</taxon>
        <taxon>Preaxostyla</taxon>
        <taxon>Oxymonadida</taxon>
        <taxon>Blattamonas</taxon>
    </lineage>
</organism>
<sequence>MQPNHQCADKGKEGLDTLHPVMIIVPFILFLFQHTLATSTDSQLTETPTNLNTERRPIDLGSVLGKEWNTVGSHTNEIVVLSIAEGTYIGRDIKIAHRSLDLTGKESFHQNVPIILKEPKH</sequence>
<evidence type="ECO:0000313" key="1">
    <source>
        <dbReference type="EMBL" id="KAK2941836.1"/>
    </source>
</evidence>
<dbReference type="EMBL" id="JARBJD010000458">
    <property type="protein sequence ID" value="KAK2941836.1"/>
    <property type="molecule type" value="Genomic_DNA"/>
</dbReference>
<name>A0ABQ9WQT5_9EUKA</name>
<gene>
    <name evidence="1" type="ORF">BLNAU_23257</name>
</gene>
<dbReference type="Proteomes" id="UP001281761">
    <property type="component" value="Unassembled WGS sequence"/>
</dbReference>
<proteinExistence type="predicted"/>
<accession>A0ABQ9WQT5</accession>
<evidence type="ECO:0000313" key="2">
    <source>
        <dbReference type="Proteomes" id="UP001281761"/>
    </source>
</evidence>
<protein>
    <recommendedName>
        <fullName evidence="3">Dirigent protein</fullName>
    </recommendedName>
</protein>
<evidence type="ECO:0008006" key="3">
    <source>
        <dbReference type="Google" id="ProtNLM"/>
    </source>
</evidence>